<reference evidence="2" key="4">
    <citation type="submission" date="2025-09" db="UniProtKB">
        <authorList>
            <consortium name="Ensembl"/>
        </authorList>
    </citation>
    <scope>IDENTIFICATION</scope>
</reference>
<dbReference type="EMBL" id="CABD030010655">
    <property type="status" value="NOT_ANNOTATED_CDS"/>
    <property type="molecule type" value="Genomic_DNA"/>
</dbReference>
<gene>
    <name evidence="2" type="primary">NCK2</name>
</gene>
<dbReference type="Ensembl" id="ENSGGOT00000043343.1">
    <property type="protein sequence ID" value="ENSGGOP00000047001.1"/>
    <property type="gene ID" value="ENSGGOG00000014764.3"/>
</dbReference>
<protein>
    <submittedName>
        <fullName evidence="2">NCK adaptor protein 2</fullName>
    </submittedName>
</protein>
<evidence type="ECO:0000313" key="3">
    <source>
        <dbReference type="Proteomes" id="UP000001519"/>
    </source>
</evidence>
<dbReference type="EMBL" id="CABD030010659">
    <property type="status" value="NOT_ANNOTATED_CDS"/>
    <property type="molecule type" value="Genomic_DNA"/>
</dbReference>
<dbReference type="GeneTree" id="ENSGT00940000157728"/>
<feature type="region of interest" description="Disordered" evidence="1">
    <location>
        <begin position="43"/>
        <end position="160"/>
    </location>
</feature>
<sequence length="210" mass="22619">MKDDRRSYCDSQVGLHRPAGPGAGHQEERAAVVAGRLQDVVAGEERGQQDGLCAVQLRGAEEQPEEGLPREEPEGHTSPATSPCPLKRQGRTNTSRCSSWTMSTALGSGASTPWMSWWNTTKRRPSSPASTGRSSTSSGPCSDGAPAPHSPPGPHGGAARPALWQRLLPRGRPRRLLCESLFMFRSLGRFVSHLPSRPHTHTRAHPAGQL</sequence>
<feature type="region of interest" description="Disordered" evidence="1">
    <location>
        <begin position="1"/>
        <end position="29"/>
    </location>
</feature>
<reference evidence="2" key="3">
    <citation type="submission" date="2025-08" db="UniProtKB">
        <authorList>
            <consortium name="Ensembl"/>
        </authorList>
    </citation>
    <scope>IDENTIFICATION</scope>
</reference>
<reference evidence="3" key="1">
    <citation type="submission" date="2011-05" db="EMBL/GenBank/DDBJ databases">
        <title>Insights into the evolution of the great apes provided by the gorilla genome.</title>
        <authorList>
            <person name="Scally A."/>
        </authorList>
    </citation>
    <scope>NUCLEOTIDE SEQUENCE [LARGE SCALE GENOMIC DNA]</scope>
</reference>
<proteinExistence type="predicted"/>
<evidence type="ECO:0000256" key="1">
    <source>
        <dbReference type="SAM" id="MobiDB-lite"/>
    </source>
</evidence>
<name>A0A2I2ZIC1_GORGO</name>
<reference evidence="2 3" key="2">
    <citation type="journal article" date="2012" name="Nature">
        <title>Insights into hominid evolution from the gorilla genome sequence.</title>
        <authorList>
            <person name="Scally A."/>
            <person name="Dutheil J.Y."/>
            <person name="Hillier L.W."/>
            <person name="Jordan G.E."/>
            <person name="Goodhead I."/>
            <person name="Herrero J."/>
            <person name="Hobolth A."/>
            <person name="Lappalainen T."/>
            <person name="Mailund T."/>
            <person name="Marques-Bonet T."/>
            <person name="McCarthy S."/>
            <person name="Montgomery S.H."/>
            <person name="Schwalie P.C."/>
            <person name="Tang Y.A."/>
            <person name="Ward M.C."/>
            <person name="Xue Y."/>
            <person name="Yngvadottir B."/>
            <person name="Alkan C."/>
            <person name="Andersen L.N."/>
            <person name="Ayub Q."/>
            <person name="Ball E.V."/>
            <person name="Beal K."/>
            <person name="Bradley B.J."/>
            <person name="Chen Y."/>
            <person name="Clee C.M."/>
            <person name="Fitzgerald S."/>
            <person name="Graves T.A."/>
            <person name="Gu Y."/>
            <person name="Heath P."/>
            <person name="Heger A."/>
            <person name="Karakoc E."/>
            <person name="Kolb-Kokocinski A."/>
            <person name="Laird G.K."/>
            <person name="Lunter G."/>
            <person name="Meader S."/>
            <person name="Mort M."/>
            <person name="Mullikin J.C."/>
            <person name="Munch K."/>
            <person name="O'Connor T.D."/>
            <person name="Phillips A.D."/>
            <person name="Prado-Martinez J."/>
            <person name="Rogers A.S."/>
            <person name="Sajjadian S."/>
            <person name="Schmidt D."/>
            <person name="Shaw K."/>
            <person name="Simpson J.T."/>
            <person name="Stenson P.D."/>
            <person name="Turner D.J."/>
            <person name="Vigilant L."/>
            <person name="Vilella A.J."/>
            <person name="Whitener W."/>
            <person name="Zhu B."/>
            <person name="Cooper D.N."/>
            <person name="de Jong P."/>
            <person name="Dermitzakis E.T."/>
            <person name="Eichler E.E."/>
            <person name="Flicek P."/>
            <person name="Goldman N."/>
            <person name="Mundy N.I."/>
            <person name="Ning Z."/>
            <person name="Odom D.T."/>
            <person name="Ponting C.P."/>
            <person name="Quail M.A."/>
            <person name="Ryder O.A."/>
            <person name="Searle S.M."/>
            <person name="Warren W.C."/>
            <person name="Wilson R.K."/>
            <person name="Schierup M.H."/>
            <person name="Rogers J."/>
            <person name="Tyler-Smith C."/>
            <person name="Durbin R."/>
        </authorList>
    </citation>
    <scope>NUCLEOTIDE SEQUENCE [LARGE SCALE GENOMIC DNA]</scope>
</reference>
<organism evidence="2 3">
    <name type="scientific">Gorilla gorilla gorilla</name>
    <name type="common">Western lowland gorilla</name>
    <dbReference type="NCBI Taxonomy" id="9595"/>
    <lineage>
        <taxon>Eukaryota</taxon>
        <taxon>Metazoa</taxon>
        <taxon>Chordata</taxon>
        <taxon>Craniata</taxon>
        <taxon>Vertebrata</taxon>
        <taxon>Euteleostomi</taxon>
        <taxon>Mammalia</taxon>
        <taxon>Eutheria</taxon>
        <taxon>Euarchontoglires</taxon>
        <taxon>Primates</taxon>
        <taxon>Haplorrhini</taxon>
        <taxon>Catarrhini</taxon>
        <taxon>Hominidae</taxon>
        <taxon>Gorilla</taxon>
    </lineage>
</organism>
<dbReference type="EMBL" id="CABD030010658">
    <property type="status" value="NOT_ANNOTATED_CDS"/>
    <property type="molecule type" value="Genomic_DNA"/>
</dbReference>
<keyword evidence="3" id="KW-1185">Reference proteome</keyword>
<feature type="compositionally biased region" description="Polar residues" evidence="1">
    <location>
        <begin position="91"/>
        <end position="120"/>
    </location>
</feature>
<feature type="compositionally biased region" description="Low complexity" evidence="1">
    <location>
        <begin position="126"/>
        <end position="147"/>
    </location>
</feature>
<dbReference type="AlphaFoldDB" id="A0A2I2ZIC1"/>
<dbReference type="Bgee" id="ENSGGOG00000014764">
    <property type="expression patterns" value="Expressed in cerebellum and 5 other cell types or tissues"/>
</dbReference>
<dbReference type="EMBL" id="CABD030010656">
    <property type="status" value="NOT_ANNOTATED_CDS"/>
    <property type="molecule type" value="Genomic_DNA"/>
</dbReference>
<evidence type="ECO:0000313" key="2">
    <source>
        <dbReference type="Ensembl" id="ENSGGOP00000047001.1"/>
    </source>
</evidence>
<accession>A0A2I2ZIC1</accession>
<dbReference type="Proteomes" id="UP000001519">
    <property type="component" value="Chromosome 2A"/>
</dbReference>
<dbReference type="EMBL" id="CABD030010657">
    <property type="status" value="NOT_ANNOTATED_CDS"/>
    <property type="molecule type" value="Genomic_DNA"/>
</dbReference>